<dbReference type="SUPFAM" id="SSF110849">
    <property type="entry name" value="ParB/Sulfiredoxin"/>
    <property type="match status" value="1"/>
</dbReference>
<sequence>MLDLVRMPDEGYVGATTGRKEAAPAMSVENHPIRIVEIRHLVLIGSPRSGGENPVHTRTLADIADLPPILVHRATMQVIDGMHRVRAALLNGRSVIKARLLDCDSATAFVLAVRANVTHGLPLSPQDRRTAAEFIIALHPNWSDRAVAAAAGLSDKTVSGLRTSPAAESPQPRDRIGRDGRVRPLNSAAKRRQAAVLIAERPEAGLREIARATGLSPATVRDVRLRTDRGEDPVPAKYRKAPDPAGPAARPCPPAPEPVREQAPDTPPVRRPAGGPGVDGRALLSKLMSDPSLRFSEAGRVALRWLHHHAVDLDACRGVGGTIPDHWSAPVADLARACATAWLTLADELDERR</sequence>
<feature type="domain" description="ParB-like N-terminal" evidence="2">
    <location>
        <begin position="31"/>
        <end position="117"/>
    </location>
</feature>
<keyword evidence="4" id="KW-1185">Reference proteome</keyword>
<dbReference type="EMBL" id="FRBI01000024">
    <property type="protein sequence ID" value="SHN18502.1"/>
    <property type="molecule type" value="Genomic_DNA"/>
</dbReference>
<feature type="region of interest" description="Disordered" evidence="1">
    <location>
        <begin position="225"/>
        <end position="281"/>
    </location>
</feature>
<feature type="compositionally biased region" description="Basic and acidic residues" evidence="1">
    <location>
        <begin position="171"/>
        <end position="182"/>
    </location>
</feature>
<accession>A0A1M7PN28</accession>
<feature type="region of interest" description="Disordered" evidence="1">
    <location>
        <begin position="155"/>
        <end position="189"/>
    </location>
</feature>
<dbReference type="AlphaFoldDB" id="A0A1M7PN28"/>
<dbReference type="STRING" id="310782.SAMN05216499_12467"/>
<evidence type="ECO:0000313" key="3">
    <source>
        <dbReference type="EMBL" id="SHN18502.1"/>
    </source>
</evidence>
<evidence type="ECO:0000259" key="2">
    <source>
        <dbReference type="SMART" id="SM00470"/>
    </source>
</evidence>
<dbReference type="Proteomes" id="UP000184111">
    <property type="component" value="Unassembled WGS sequence"/>
</dbReference>
<reference evidence="3 4" key="1">
    <citation type="submission" date="2016-11" db="EMBL/GenBank/DDBJ databases">
        <authorList>
            <person name="Jaros S."/>
            <person name="Januszkiewicz K."/>
            <person name="Wedrychowicz H."/>
        </authorList>
    </citation>
    <scope>NUCLEOTIDE SEQUENCE [LARGE SCALE GENOMIC DNA]</scope>
    <source>
        <strain evidence="3 4">CGMCC 4.2025</strain>
    </source>
</reference>
<gene>
    <name evidence="3" type="ORF">SAMN05216499_12467</name>
</gene>
<dbReference type="SMART" id="SM00470">
    <property type="entry name" value="ParB"/>
    <property type="match status" value="1"/>
</dbReference>
<dbReference type="InterPro" id="IPR003115">
    <property type="entry name" value="ParB_N"/>
</dbReference>
<evidence type="ECO:0000313" key="4">
    <source>
        <dbReference type="Proteomes" id="UP000184111"/>
    </source>
</evidence>
<evidence type="ECO:0000256" key="1">
    <source>
        <dbReference type="SAM" id="MobiDB-lite"/>
    </source>
</evidence>
<dbReference type="InterPro" id="IPR036086">
    <property type="entry name" value="ParB/Sulfiredoxin_sf"/>
</dbReference>
<feature type="compositionally biased region" description="Basic and acidic residues" evidence="1">
    <location>
        <begin position="225"/>
        <end position="234"/>
    </location>
</feature>
<dbReference type="RefSeq" id="WP_265737183.1">
    <property type="nucleotide sequence ID" value="NZ_FRBI01000024.1"/>
</dbReference>
<name>A0A1M7PN28_9ACTN</name>
<organism evidence="3 4">
    <name type="scientific">Actinacidiphila paucisporea</name>
    <dbReference type="NCBI Taxonomy" id="310782"/>
    <lineage>
        <taxon>Bacteria</taxon>
        <taxon>Bacillati</taxon>
        <taxon>Actinomycetota</taxon>
        <taxon>Actinomycetes</taxon>
        <taxon>Kitasatosporales</taxon>
        <taxon>Streptomycetaceae</taxon>
        <taxon>Actinacidiphila</taxon>
    </lineage>
</organism>
<protein>
    <submittedName>
        <fullName evidence="3">Chromosome segregation protein Spo0J, contains ParB-like nuclease domain</fullName>
    </submittedName>
</protein>
<proteinExistence type="predicted"/>